<dbReference type="AlphaFoldDB" id="A0A2K1ISI7"/>
<sequence length="298" mass="32239">MGFDGAGTSTESDSNEHEGGEWTRLRKLAGFGENLDPVQQEEQAVERVEDGGGGSGAVEEDDKEEVLEGIASIALFPSGSLSGHFLHTASSTCLGLFGTEIACERECSRGEDYRLLNLTIINFKTKKETTVVVERKGEDAARLSTTCDLHGWDEEVVQEANNRHRSGGTAPVITFECETLKAGREAEEHLKKFLPSLVGRDAAVNIGRMTIKSLSLSVKDTANGNLVQPQSLRVPPKRTLEDALRLVFGEADVEIADSAQKRQVVSAESPSSAEGLEIPSLIKAIPIHRAPCDFDDDF</sequence>
<evidence type="ECO:0000256" key="1">
    <source>
        <dbReference type="SAM" id="MobiDB-lite"/>
    </source>
</evidence>
<reference evidence="3" key="3">
    <citation type="submission" date="2020-12" db="UniProtKB">
        <authorList>
            <consortium name="EnsemblPlants"/>
        </authorList>
    </citation>
    <scope>IDENTIFICATION</scope>
</reference>
<protein>
    <submittedName>
        <fullName evidence="2 3">Uncharacterized protein</fullName>
    </submittedName>
</protein>
<accession>A0A2K1ISI7</accession>
<evidence type="ECO:0000313" key="4">
    <source>
        <dbReference type="Proteomes" id="UP000006727"/>
    </source>
</evidence>
<dbReference type="OrthoDB" id="1898337at2759"/>
<feature type="region of interest" description="Disordered" evidence="1">
    <location>
        <begin position="36"/>
        <end position="63"/>
    </location>
</feature>
<reference evidence="2 4" key="1">
    <citation type="journal article" date="2008" name="Science">
        <title>The Physcomitrella genome reveals evolutionary insights into the conquest of land by plants.</title>
        <authorList>
            <person name="Rensing S."/>
            <person name="Lang D."/>
            <person name="Zimmer A."/>
            <person name="Terry A."/>
            <person name="Salamov A."/>
            <person name="Shapiro H."/>
            <person name="Nishiyama T."/>
            <person name="Perroud P.-F."/>
            <person name="Lindquist E."/>
            <person name="Kamisugi Y."/>
            <person name="Tanahashi T."/>
            <person name="Sakakibara K."/>
            <person name="Fujita T."/>
            <person name="Oishi K."/>
            <person name="Shin-I T."/>
            <person name="Kuroki Y."/>
            <person name="Toyoda A."/>
            <person name="Suzuki Y."/>
            <person name="Hashimoto A."/>
            <person name="Yamaguchi K."/>
            <person name="Sugano A."/>
            <person name="Kohara Y."/>
            <person name="Fujiyama A."/>
            <person name="Anterola A."/>
            <person name="Aoki S."/>
            <person name="Ashton N."/>
            <person name="Barbazuk W.B."/>
            <person name="Barker E."/>
            <person name="Bennetzen J."/>
            <person name="Bezanilla M."/>
            <person name="Blankenship R."/>
            <person name="Cho S.H."/>
            <person name="Dutcher S."/>
            <person name="Estelle M."/>
            <person name="Fawcett J.A."/>
            <person name="Gundlach H."/>
            <person name="Hanada K."/>
            <person name="Heyl A."/>
            <person name="Hicks K.A."/>
            <person name="Hugh J."/>
            <person name="Lohr M."/>
            <person name="Mayer K."/>
            <person name="Melkozernov A."/>
            <person name="Murata T."/>
            <person name="Nelson D."/>
            <person name="Pils B."/>
            <person name="Prigge M."/>
            <person name="Reiss B."/>
            <person name="Renner T."/>
            <person name="Rombauts S."/>
            <person name="Rushton P."/>
            <person name="Sanderfoot A."/>
            <person name="Schween G."/>
            <person name="Shiu S.-H."/>
            <person name="Stueber K."/>
            <person name="Theodoulou F.L."/>
            <person name="Tu H."/>
            <person name="Van de Peer Y."/>
            <person name="Verrier P.J."/>
            <person name="Waters E."/>
            <person name="Wood A."/>
            <person name="Yang L."/>
            <person name="Cove D."/>
            <person name="Cuming A."/>
            <person name="Hasebe M."/>
            <person name="Lucas S."/>
            <person name="Mishler D.B."/>
            <person name="Reski R."/>
            <person name="Grigoriev I."/>
            <person name="Quatrano R.S."/>
            <person name="Boore J.L."/>
        </authorList>
    </citation>
    <scope>NUCLEOTIDE SEQUENCE [LARGE SCALE GENOMIC DNA]</scope>
    <source>
        <strain evidence="3 4">cv. Gransden 2004</strain>
    </source>
</reference>
<evidence type="ECO:0000313" key="2">
    <source>
        <dbReference type="EMBL" id="PNR32240.1"/>
    </source>
</evidence>
<dbReference type="PANTHER" id="PTHR37738:SF1">
    <property type="entry name" value="OS03G0257000 PROTEIN"/>
    <property type="match status" value="1"/>
</dbReference>
<dbReference type="EMBL" id="ABEU02000021">
    <property type="protein sequence ID" value="PNR32240.1"/>
    <property type="molecule type" value="Genomic_DNA"/>
</dbReference>
<dbReference type="PaxDb" id="3218-PP1S85_36V6.1"/>
<feature type="region of interest" description="Disordered" evidence="1">
    <location>
        <begin position="1"/>
        <end position="23"/>
    </location>
</feature>
<reference evidence="2 4" key="2">
    <citation type="journal article" date="2018" name="Plant J.">
        <title>The Physcomitrella patens chromosome-scale assembly reveals moss genome structure and evolution.</title>
        <authorList>
            <person name="Lang D."/>
            <person name="Ullrich K.K."/>
            <person name="Murat F."/>
            <person name="Fuchs J."/>
            <person name="Jenkins J."/>
            <person name="Haas F.B."/>
            <person name="Piednoel M."/>
            <person name="Gundlach H."/>
            <person name="Van Bel M."/>
            <person name="Meyberg R."/>
            <person name="Vives C."/>
            <person name="Morata J."/>
            <person name="Symeonidi A."/>
            <person name="Hiss M."/>
            <person name="Muchero W."/>
            <person name="Kamisugi Y."/>
            <person name="Saleh O."/>
            <person name="Blanc G."/>
            <person name="Decker E.L."/>
            <person name="van Gessel N."/>
            <person name="Grimwood J."/>
            <person name="Hayes R.D."/>
            <person name="Graham S.W."/>
            <person name="Gunter L.E."/>
            <person name="McDaniel S.F."/>
            <person name="Hoernstein S.N.W."/>
            <person name="Larsson A."/>
            <person name="Li F.W."/>
            <person name="Perroud P.F."/>
            <person name="Phillips J."/>
            <person name="Ranjan P."/>
            <person name="Rokshar D.S."/>
            <person name="Rothfels C.J."/>
            <person name="Schneider L."/>
            <person name="Shu S."/>
            <person name="Stevenson D.W."/>
            <person name="Thummler F."/>
            <person name="Tillich M."/>
            <person name="Villarreal Aguilar J.C."/>
            <person name="Widiez T."/>
            <person name="Wong G.K."/>
            <person name="Wymore A."/>
            <person name="Zhang Y."/>
            <person name="Zimmer A.D."/>
            <person name="Quatrano R.S."/>
            <person name="Mayer K.F.X."/>
            <person name="Goodstein D."/>
            <person name="Casacuberta J.M."/>
            <person name="Vandepoele K."/>
            <person name="Reski R."/>
            <person name="Cuming A.C."/>
            <person name="Tuskan G.A."/>
            <person name="Maumus F."/>
            <person name="Salse J."/>
            <person name="Schmutz J."/>
            <person name="Rensing S.A."/>
        </authorList>
    </citation>
    <scope>NUCLEOTIDE SEQUENCE [LARGE SCALE GENOMIC DNA]</scope>
    <source>
        <strain evidence="3 4">cv. Gransden 2004</strain>
    </source>
</reference>
<proteinExistence type="predicted"/>
<organism evidence="2">
    <name type="scientific">Physcomitrium patens</name>
    <name type="common">Spreading-leaved earth moss</name>
    <name type="synonym">Physcomitrella patens</name>
    <dbReference type="NCBI Taxonomy" id="3218"/>
    <lineage>
        <taxon>Eukaryota</taxon>
        <taxon>Viridiplantae</taxon>
        <taxon>Streptophyta</taxon>
        <taxon>Embryophyta</taxon>
        <taxon>Bryophyta</taxon>
        <taxon>Bryophytina</taxon>
        <taxon>Bryopsida</taxon>
        <taxon>Funariidae</taxon>
        <taxon>Funariales</taxon>
        <taxon>Funariaceae</taxon>
        <taxon>Physcomitrium</taxon>
    </lineage>
</organism>
<evidence type="ECO:0000313" key="3">
    <source>
        <dbReference type="EnsemblPlants" id="Pp3c21_18720V3.1"/>
    </source>
</evidence>
<dbReference type="STRING" id="3218.A0A2K1ISI7"/>
<dbReference type="Proteomes" id="UP000006727">
    <property type="component" value="Chromosome 21"/>
</dbReference>
<dbReference type="FunCoup" id="A0A2K1ISI7">
    <property type="interactions" value="632"/>
</dbReference>
<dbReference type="EnsemblPlants" id="Pp3c21_18720V3.1">
    <property type="protein sequence ID" value="Pp3c21_18720V3.1"/>
    <property type="gene ID" value="Pp3c21_18720"/>
</dbReference>
<keyword evidence="4" id="KW-1185">Reference proteome</keyword>
<gene>
    <name evidence="3" type="primary">LOC112274333</name>
    <name evidence="2" type="ORF">PHYPA_026366</name>
</gene>
<dbReference type="EnsemblPlants" id="Pp3c21_18720V3.2">
    <property type="protein sequence ID" value="Pp3c21_18720V3.2"/>
    <property type="gene ID" value="Pp3c21_18720"/>
</dbReference>
<feature type="compositionally biased region" description="Basic and acidic residues" evidence="1">
    <location>
        <begin position="14"/>
        <end position="23"/>
    </location>
</feature>
<dbReference type="Gramene" id="Pp3c21_18720V3.1">
    <property type="protein sequence ID" value="Pp3c21_18720V3.1"/>
    <property type="gene ID" value="Pp3c21_18720"/>
</dbReference>
<name>A0A2K1ISI7_PHYPA</name>
<dbReference type="Gramene" id="Pp3c21_18720V3.2">
    <property type="protein sequence ID" value="Pp3c21_18720V3.2"/>
    <property type="gene ID" value="Pp3c21_18720"/>
</dbReference>
<dbReference type="PANTHER" id="PTHR37738">
    <property type="entry name" value="OS03G0209700 PROTEIN"/>
    <property type="match status" value="1"/>
</dbReference>